<comment type="caution">
    <text evidence="2">The sequence shown here is derived from an EMBL/GenBank/DDBJ whole genome shotgun (WGS) entry which is preliminary data.</text>
</comment>
<feature type="domain" description="Bacterial toxin 44" evidence="1">
    <location>
        <begin position="87"/>
        <end position="216"/>
    </location>
</feature>
<dbReference type="RefSeq" id="WP_379081340.1">
    <property type="nucleotide sequence ID" value="NZ_JBHULL010000031.1"/>
</dbReference>
<protein>
    <submittedName>
        <fullName evidence="2">Polymorphic toxin type 44 domain-containing protein</fullName>
    </submittedName>
</protein>
<gene>
    <name evidence="2" type="ORF">ACFSR6_17815</name>
</gene>
<organism evidence="2 3">
    <name type="scientific">Pedobacter vanadiisoli</name>
    <dbReference type="NCBI Taxonomy" id="1761975"/>
    <lineage>
        <taxon>Bacteria</taxon>
        <taxon>Pseudomonadati</taxon>
        <taxon>Bacteroidota</taxon>
        <taxon>Sphingobacteriia</taxon>
        <taxon>Sphingobacteriales</taxon>
        <taxon>Sphingobacteriaceae</taxon>
        <taxon>Pedobacter</taxon>
    </lineage>
</organism>
<dbReference type="Pfam" id="PF15607">
    <property type="entry name" value="Ntox44"/>
    <property type="match status" value="1"/>
</dbReference>
<dbReference type="InterPro" id="IPR028946">
    <property type="entry name" value="Ntox44"/>
</dbReference>
<name>A0ABW5MQ51_9SPHI</name>
<evidence type="ECO:0000259" key="1">
    <source>
        <dbReference type="Pfam" id="PF15607"/>
    </source>
</evidence>
<evidence type="ECO:0000313" key="3">
    <source>
        <dbReference type="Proteomes" id="UP001597461"/>
    </source>
</evidence>
<reference evidence="3" key="1">
    <citation type="journal article" date="2019" name="Int. J. Syst. Evol. Microbiol.">
        <title>The Global Catalogue of Microorganisms (GCM) 10K type strain sequencing project: providing services to taxonomists for standard genome sequencing and annotation.</title>
        <authorList>
            <consortium name="The Broad Institute Genomics Platform"/>
            <consortium name="The Broad Institute Genome Sequencing Center for Infectious Disease"/>
            <person name="Wu L."/>
            <person name="Ma J."/>
        </authorList>
    </citation>
    <scope>NUCLEOTIDE SEQUENCE [LARGE SCALE GENOMIC DNA]</scope>
    <source>
        <strain evidence="3">KCTC 42866</strain>
    </source>
</reference>
<accession>A0ABW5MQ51</accession>
<dbReference type="EMBL" id="JBHULL010000031">
    <property type="protein sequence ID" value="MFD2584363.1"/>
    <property type="molecule type" value="Genomic_DNA"/>
</dbReference>
<evidence type="ECO:0000313" key="2">
    <source>
        <dbReference type="EMBL" id="MFD2584363.1"/>
    </source>
</evidence>
<dbReference type="Proteomes" id="UP001597461">
    <property type="component" value="Unassembled WGS sequence"/>
</dbReference>
<keyword evidence="3" id="KW-1185">Reference proteome</keyword>
<sequence>MAPTSIHLDKYGKVLGNYNDGDNSIYLHKDATSYKDYKKNYNSKTNTSAGGVKIGELGKRIDANGILDNLLSENIKYAVGIVNPFTFKNLVRGKGDWDLKNNKNTIYGVANAFDKANGTSTEFSFNGGKYSAPDIGNFHYGAVGSATWFGEEGFLLKNAGAAQMTAGTSRLEWQKYVTNTTVDSFGNTNTSKTMLPPYGDDPYDQKMIKLGIIYQKNQ</sequence>
<proteinExistence type="predicted"/>